<keyword evidence="1" id="KW-1133">Transmembrane helix</keyword>
<comment type="caution">
    <text evidence="2">The sequence shown here is derived from an EMBL/GenBank/DDBJ whole genome shotgun (WGS) entry which is preliminary data.</text>
</comment>
<dbReference type="EMBL" id="BNCF01000002">
    <property type="protein sequence ID" value="GHE27350.1"/>
    <property type="molecule type" value="Genomic_DNA"/>
</dbReference>
<reference evidence="2" key="1">
    <citation type="journal article" date="2014" name="Int. J. Syst. Evol. Microbiol.">
        <title>Complete genome sequence of Corynebacterium casei LMG S-19264T (=DSM 44701T), isolated from a smear-ripened cheese.</title>
        <authorList>
            <consortium name="US DOE Joint Genome Institute (JGI-PGF)"/>
            <person name="Walter F."/>
            <person name="Albersmeier A."/>
            <person name="Kalinowski J."/>
            <person name="Ruckert C."/>
        </authorList>
    </citation>
    <scope>NUCLEOTIDE SEQUENCE</scope>
    <source>
        <strain evidence="2">KCTC 32020</strain>
    </source>
</reference>
<keyword evidence="1" id="KW-0472">Membrane</keyword>
<accession>A0A918YW27</accession>
<keyword evidence="3" id="KW-1185">Reference proteome</keyword>
<keyword evidence="1" id="KW-0812">Transmembrane</keyword>
<evidence type="ECO:0000313" key="2">
    <source>
        <dbReference type="EMBL" id="GHE27350.1"/>
    </source>
</evidence>
<reference evidence="2" key="2">
    <citation type="submission" date="2020-09" db="EMBL/GenBank/DDBJ databases">
        <authorList>
            <person name="Sun Q."/>
            <person name="Kim S."/>
        </authorList>
    </citation>
    <scope>NUCLEOTIDE SEQUENCE</scope>
    <source>
        <strain evidence="2">KCTC 32020</strain>
    </source>
</reference>
<name>A0A918YW27_9GAMM</name>
<feature type="transmembrane region" description="Helical" evidence="1">
    <location>
        <begin position="26"/>
        <end position="45"/>
    </location>
</feature>
<gene>
    <name evidence="2" type="ORF">GCM10007167_05930</name>
</gene>
<dbReference type="AlphaFoldDB" id="A0A918YW27"/>
<dbReference type="RefSeq" id="WP_146472091.1">
    <property type="nucleotide sequence ID" value="NZ_BNCF01000002.1"/>
</dbReference>
<dbReference type="Proteomes" id="UP000636453">
    <property type="component" value="Unassembled WGS sequence"/>
</dbReference>
<protein>
    <submittedName>
        <fullName evidence="2">Uncharacterized protein</fullName>
    </submittedName>
</protein>
<organism evidence="2 3">
    <name type="scientific">Vulcaniibacterium thermophilum</name>
    <dbReference type="NCBI Taxonomy" id="1169913"/>
    <lineage>
        <taxon>Bacteria</taxon>
        <taxon>Pseudomonadati</taxon>
        <taxon>Pseudomonadota</taxon>
        <taxon>Gammaproteobacteria</taxon>
        <taxon>Lysobacterales</taxon>
        <taxon>Lysobacteraceae</taxon>
        <taxon>Vulcaniibacterium</taxon>
    </lineage>
</organism>
<evidence type="ECO:0000313" key="3">
    <source>
        <dbReference type="Proteomes" id="UP000636453"/>
    </source>
</evidence>
<proteinExistence type="predicted"/>
<evidence type="ECO:0000256" key="1">
    <source>
        <dbReference type="SAM" id="Phobius"/>
    </source>
</evidence>
<sequence>MYWLYALLAVAAFAVAFRTTSSALMAISLIAGLGFMVAWMFGLLAQRVGSRTRDDVILLDPEELRRLRERAEARKLAGAAPPAEPPR</sequence>